<dbReference type="NCBIfam" id="NF012211">
    <property type="entry name" value="tand_rpt_95"/>
    <property type="match status" value="2"/>
</dbReference>
<comment type="caution">
    <text evidence="2">The sequence shown here is derived from an EMBL/GenBank/DDBJ whole genome shotgun (WGS) entry which is preliminary data.</text>
</comment>
<evidence type="ECO:0000259" key="1">
    <source>
        <dbReference type="Pfam" id="PF17892"/>
    </source>
</evidence>
<name>A0ABQ0JPJ4_9VIBR</name>
<feature type="domain" description="Cadherin-like" evidence="1">
    <location>
        <begin position="1"/>
        <end position="68"/>
    </location>
</feature>
<protein>
    <submittedName>
        <fullName evidence="2">T1SS secreted agglutinin RTX</fullName>
    </submittedName>
</protein>
<accession>A0ABQ0JPJ4</accession>
<keyword evidence="3" id="KW-1185">Reference proteome</keyword>
<proteinExistence type="predicted"/>
<organism evidence="2 3">
    <name type="scientific">Vibrio variabilis</name>
    <dbReference type="NCBI Taxonomy" id="990271"/>
    <lineage>
        <taxon>Bacteria</taxon>
        <taxon>Pseudomonadati</taxon>
        <taxon>Pseudomonadota</taxon>
        <taxon>Gammaproteobacteria</taxon>
        <taxon>Vibrionales</taxon>
        <taxon>Vibrionaceae</taxon>
        <taxon>Vibrio</taxon>
    </lineage>
</organism>
<reference evidence="3" key="1">
    <citation type="submission" date="2014-09" db="EMBL/GenBank/DDBJ databases">
        <title>Vibrio variabilis JCM 19239. (C206) whole genome shotgun sequence.</title>
        <authorList>
            <person name="Sawabe T."/>
            <person name="Meirelles P."/>
            <person name="Nakanishi M."/>
            <person name="Sayaka M."/>
            <person name="Hattori M."/>
            <person name="Ohkuma M."/>
        </authorList>
    </citation>
    <scope>NUCLEOTIDE SEQUENCE [LARGE SCALE GENOMIC DNA]</scope>
    <source>
        <strain evidence="3">JCM 19239</strain>
    </source>
</reference>
<dbReference type="Pfam" id="PF17892">
    <property type="entry name" value="Cadherin_5"/>
    <property type="match status" value="2"/>
</dbReference>
<evidence type="ECO:0000313" key="3">
    <source>
        <dbReference type="Proteomes" id="UP000029223"/>
    </source>
</evidence>
<dbReference type="EMBL" id="BBMS01000105">
    <property type="protein sequence ID" value="GAL30673.1"/>
    <property type="molecule type" value="Genomic_DNA"/>
</dbReference>
<sequence length="215" mass="22417">MLANSSDVEGEVSVSDVSYSGTDGIFTDNGDGTYSFAPNENFNGDVSLDVTVVDEDGATADTTAGIEVIAVNDAPIAGFTSYSMDANGTITITEEQLLANSSDIEGDVSLESVNYTGSFGELTANDDGTYTFEPAEDFAGNLLLDVTVVDEDGATADTKAGIEIFPAAPAPGPVDPGEPEGPEVLEAVVVRKPQRRIHLKSQKTKLQKPMSLTTP</sequence>
<dbReference type="InterPro" id="IPR041690">
    <property type="entry name" value="Cadherin_5"/>
</dbReference>
<dbReference type="Proteomes" id="UP000029223">
    <property type="component" value="Unassembled WGS sequence"/>
</dbReference>
<reference evidence="3" key="2">
    <citation type="submission" date="2014-09" db="EMBL/GenBank/DDBJ databases">
        <authorList>
            <consortium name="NBRP consortium"/>
            <person name="Sawabe T."/>
            <person name="Meirelles P."/>
            <person name="Nakanishi M."/>
            <person name="Sayaka M."/>
            <person name="Hattori M."/>
            <person name="Ohkuma M."/>
        </authorList>
    </citation>
    <scope>NUCLEOTIDE SEQUENCE [LARGE SCALE GENOMIC DNA]</scope>
    <source>
        <strain evidence="3">JCM 19239</strain>
    </source>
</reference>
<gene>
    <name evidence="2" type="ORF">JCM19239_4758</name>
</gene>
<evidence type="ECO:0000313" key="2">
    <source>
        <dbReference type="EMBL" id="GAL30673.1"/>
    </source>
</evidence>
<feature type="domain" description="Cadherin-like" evidence="1">
    <location>
        <begin position="71"/>
        <end position="164"/>
    </location>
</feature>